<evidence type="ECO:0000256" key="1">
    <source>
        <dbReference type="SAM" id="MobiDB-lite"/>
    </source>
</evidence>
<proteinExistence type="predicted"/>
<evidence type="ECO:0000256" key="2">
    <source>
        <dbReference type="SAM" id="SignalP"/>
    </source>
</evidence>
<dbReference type="AlphaFoldDB" id="E8V4W6"/>
<feature type="signal peptide" evidence="2">
    <location>
        <begin position="1"/>
        <end position="25"/>
    </location>
</feature>
<dbReference type="EMBL" id="CP002467">
    <property type="protein sequence ID" value="ADV82594.1"/>
    <property type="molecule type" value="Genomic_DNA"/>
</dbReference>
<dbReference type="Proteomes" id="UP000006844">
    <property type="component" value="Chromosome"/>
</dbReference>
<evidence type="ECO:0000313" key="5">
    <source>
        <dbReference type="Proteomes" id="UP000006844"/>
    </source>
</evidence>
<evidence type="ECO:0000259" key="3">
    <source>
        <dbReference type="Pfam" id="PF16694"/>
    </source>
</evidence>
<sequence>MPRLQLLASTLLALPLLGAVTPAPEAPYKPTYTESGALKTPTRYREWVYLTSGMDMNYAARAANAPPPDHSMFDNVFVNPESYRTFVATGAWPDGTVFALENRGAVTNVSINKGGQTQGESVMGLEMHVKDKGQWAFYVAQADGTAKPFPKTASCTTCHEAHAAVDTTFVQFYPMLLPIAREKKTLSAKYLQESATPPPTDSGKTPLYKTK</sequence>
<reference evidence="4 5" key="1">
    <citation type="journal article" date="2012" name="Stand. Genomic Sci.">
        <title>Complete genome sequence of Terriglobus saanensis type strain SP1PR4(T), an Acidobacteria from tundra soil.</title>
        <authorList>
            <person name="Rawat S.R."/>
            <person name="Mannisto M.K."/>
            <person name="Starovoytov V."/>
            <person name="Goodwin L."/>
            <person name="Nolan M."/>
            <person name="Hauser L."/>
            <person name="Land M."/>
            <person name="Davenport K.W."/>
            <person name="Woyke T."/>
            <person name="Haggblom M.M."/>
        </authorList>
    </citation>
    <scope>NUCLEOTIDE SEQUENCE</scope>
    <source>
        <strain evidence="5">ATCC BAA-1853 / DSM 23119 / SP1PR4</strain>
    </source>
</reference>
<evidence type="ECO:0000313" key="4">
    <source>
        <dbReference type="EMBL" id="ADV82594.1"/>
    </source>
</evidence>
<gene>
    <name evidence="4" type="ordered locus">AciPR4_1788</name>
</gene>
<accession>E8V4W6</accession>
<dbReference type="eggNOG" id="ENOG5031DJB">
    <property type="taxonomic scope" value="Bacteria"/>
</dbReference>
<organism evidence="4 5">
    <name type="scientific">Terriglobus saanensis (strain ATCC BAA-1853 / DSM 23119 / SP1PR4)</name>
    <dbReference type="NCBI Taxonomy" id="401053"/>
    <lineage>
        <taxon>Bacteria</taxon>
        <taxon>Pseudomonadati</taxon>
        <taxon>Acidobacteriota</taxon>
        <taxon>Terriglobia</taxon>
        <taxon>Terriglobales</taxon>
        <taxon>Acidobacteriaceae</taxon>
        <taxon>Terriglobus</taxon>
    </lineage>
</organism>
<dbReference type="CDD" id="cd20751">
    <property type="entry name" value="cyt_P460_Ne-like"/>
    <property type="match status" value="1"/>
</dbReference>
<keyword evidence="2" id="KW-0732">Signal</keyword>
<feature type="chain" id="PRO_5003232424" evidence="2">
    <location>
        <begin position="26"/>
        <end position="211"/>
    </location>
</feature>
<dbReference type="Gene3D" id="3.50.70.20">
    <property type="entry name" value="Cytochrome P460"/>
    <property type="match status" value="1"/>
</dbReference>
<dbReference type="InterPro" id="IPR038142">
    <property type="entry name" value="Cytochrome_P460_sp"/>
</dbReference>
<dbReference type="Pfam" id="PF16694">
    <property type="entry name" value="Cytochrome_P460"/>
    <property type="match status" value="1"/>
</dbReference>
<dbReference type="HOGENOM" id="CLU_1382417_0_0_0"/>
<dbReference type="KEGG" id="tsa:AciPR4_1788"/>
<keyword evidence="5" id="KW-1185">Reference proteome</keyword>
<dbReference type="OrthoDB" id="511546at2"/>
<feature type="region of interest" description="Disordered" evidence="1">
    <location>
        <begin position="191"/>
        <end position="211"/>
    </location>
</feature>
<protein>
    <submittedName>
        <fullName evidence="4">Cytochrome P460</fullName>
    </submittedName>
</protein>
<name>E8V4W6_TERSS</name>
<dbReference type="RefSeq" id="WP_013568327.1">
    <property type="nucleotide sequence ID" value="NC_014963.1"/>
</dbReference>
<feature type="domain" description="Cytochrome P460" evidence="3">
    <location>
        <begin position="41"/>
        <end position="169"/>
    </location>
</feature>
<dbReference type="InterPro" id="IPR032033">
    <property type="entry name" value="Cytochrome_P460"/>
</dbReference>
<dbReference type="STRING" id="401053.AciPR4_1788"/>